<dbReference type="EMBL" id="JAOPHQ010004602">
    <property type="protein sequence ID" value="KAK0138531.1"/>
    <property type="molecule type" value="Genomic_DNA"/>
</dbReference>
<evidence type="ECO:0000256" key="1">
    <source>
        <dbReference type="SAM" id="MobiDB-lite"/>
    </source>
</evidence>
<keyword evidence="4" id="KW-1185">Reference proteome</keyword>
<proteinExistence type="predicted"/>
<name>A0AA47MMJ2_MERPO</name>
<dbReference type="EMBL" id="JAOPHQ010003475">
    <property type="protein sequence ID" value="KAK0142796.1"/>
    <property type="molecule type" value="Genomic_DNA"/>
</dbReference>
<evidence type="ECO:0000313" key="2">
    <source>
        <dbReference type="EMBL" id="KAK0138531.1"/>
    </source>
</evidence>
<gene>
    <name evidence="3" type="ORF">N1851_019269</name>
    <name evidence="2" type="ORF">N1851_024943</name>
</gene>
<evidence type="ECO:0000313" key="3">
    <source>
        <dbReference type="EMBL" id="KAK0142796.1"/>
    </source>
</evidence>
<organism evidence="3 4">
    <name type="scientific">Merluccius polli</name>
    <name type="common">Benguela hake</name>
    <name type="synonym">Merluccius cadenati</name>
    <dbReference type="NCBI Taxonomy" id="89951"/>
    <lineage>
        <taxon>Eukaryota</taxon>
        <taxon>Metazoa</taxon>
        <taxon>Chordata</taxon>
        <taxon>Craniata</taxon>
        <taxon>Vertebrata</taxon>
        <taxon>Euteleostomi</taxon>
        <taxon>Actinopterygii</taxon>
        <taxon>Neopterygii</taxon>
        <taxon>Teleostei</taxon>
        <taxon>Neoteleostei</taxon>
        <taxon>Acanthomorphata</taxon>
        <taxon>Zeiogadaria</taxon>
        <taxon>Gadariae</taxon>
        <taxon>Gadiformes</taxon>
        <taxon>Gadoidei</taxon>
        <taxon>Merlucciidae</taxon>
        <taxon>Merluccius</taxon>
    </lineage>
</organism>
<dbReference type="Proteomes" id="UP001174136">
    <property type="component" value="Unassembled WGS sequence"/>
</dbReference>
<accession>A0AA47MMJ2</accession>
<reference evidence="3" key="1">
    <citation type="journal article" date="2023" name="Front. Mar. Sci.">
        <title>A new Merluccius polli reference genome to investigate the effects of global change in West African waters.</title>
        <authorList>
            <person name="Mateo J.L."/>
            <person name="Blanco-Fernandez C."/>
            <person name="Garcia-Vazquez E."/>
            <person name="Machado-Schiaffino G."/>
        </authorList>
    </citation>
    <scope>NUCLEOTIDE SEQUENCE</scope>
    <source>
        <strain evidence="3">C29</strain>
        <tissue evidence="3">Fin</tissue>
    </source>
</reference>
<dbReference type="AlphaFoldDB" id="A0AA47MMJ2"/>
<comment type="caution">
    <text evidence="3">The sequence shown here is derived from an EMBL/GenBank/DDBJ whole genome shotgun (WGS) entry which is preliminary data.</text>
</comment>
<protein>
    <submittedName>
        <fullName evidence="3">Uncharacterized protein</fullName>
    </submittedName>
</protein>
<sequence length="117" mass="13555">MENPEEATSSEEETNRLENQSEVTSSNGKRKRIHLTQEEASNPKGVKSRRYVKMPWSEKEVKAVTKHFRPHISKGHLASKLECEQCKLAEDPVLRNRTVQNIRDFVRNRGLKNKQVS</sequence>
<feature type="compositionally biased region" description="Polar residues" evidence="1">
    <location>
        <begin position="17"/>
        <end position="27"/>
    </location>
</feature>
<feature type="compositionally biased region" description="Acidic residues" evidence="1">
    <location>
        <begin position="1"/>
        <end position="12"/>
    </location>
</feature>
<evidence type="ECO:0000313" key="4">
    <source>
        <dbReference type="Proteomes" id="UP001174136"/>
    </source>
</evidence>
<feature type="region of interest" description="Disordered" evidence="1">
    <location>
        <begin position="1"/>
        <end position="47"/>
    </location>
</feature>